<dbReference type="EMBL" id="BOOY01000014">
    <property type="protein sequence ID" value="GIJ02801.1"/>
    <property type="molecule type" value="Genomic_DNA"/>
</dbReference>
<evidence type="ECO:0000313" key="2">
    <source>
        <dbReference type="Proteomes" id="UP000652013"/>
    </source>
</evidence>
<reference evidence="1" key="1">
    <citation type="submission" date="2021-01" db="EMBL/GenBank/DDBJ databases">
        <title>Whole genome shotgun sequence of Spirilliplanes yamanashiensis NBRC 15828.</title>
        <authorList>
            <person name="Komaki H."/>
            <person name="Tamura T."/>
        </authorList>
    </citation>
    <scope>NUCLEOTIDE SEQUENCE</scope>
    <source>
        <strain evidence="1">NBRC 15828</strain>
    </source>
</reference>
<name>A0A8J4DIJ0_9ACTN</name>
<keyword evidence="2" id="KW-1185">Reference proteome</keyword>
<evidence type="ECO:0000313" key="1">
    <source>
        <dbReference type="EMBL" id="GIJ02801.1"/>
    </source>
</evidence>
<comment type="caution">
    <text evidence="1">The sequence shown here is derived from an EMBL/GenBank/DDBJ whole genome shotgun (WGS) entry which is preliminary data.</text>
</comment>
<dbReference type="Proteomes" id="UP000652013">
    <property type="component" value="Unassembled WGS sequence"/>
</dbReference>
<protein>
    <submittedName>
        <fullName evidence="1">Uncharacterized protein</fullName>
    </submittedName>
</protein>
<dbReference type="RefSeq" id="WP_203938084.1">
    <property type="nucleotide sequence ID" value="NZ_BAAAGJ010000009.1"/>
</dbReference>
<dbReference type="AlphaFoldDB" id="A0A8J4DIJ0"/>
<gene>
    <name evidence="1" type="ORF">Sya03_21530</name>
</gene>
<accession>A0A8J4DIJ0</accession>
<sequence>MTEAASSPPGELDLRREPDRVRYEPTALPEHGVAPVIAALGRSHINGGALIARFRAVDFDEVVAWYAARNRFAMIGFFPQFLGSPGVRAALPELRIPDTLGDDLGFTMSWPGTLSLDGELAATIAGGGAYEDEGYVPVSKVEAKRLGVAFVDALVGDRHDDFRVFRSYQPWAGWFWGSVHDSTDVLIDVANAEITLLTITDTA</sequence>
<proteinExistence type="predicted"/>
<organism evidence="1 2">
    <name type="scientific">Spirilliplanes yamanashiensis</name>
    <dbReference type="NCBI Taxonomy" id="42233"/>
    <lineage>
        <taxon>Bacteria</taxon>
        <taxon>Bacillati</taxon>
        <taxon>Actinomycetota</taxon>
        <taxon>Actinomycetes</taxon>
        <taxon>Micromonosporales</taxon>
        <taxon>Micromonosporaceae</taxon>
        <taxon>Spirilliplanes</taxon>
    </lineage>
</organism>